<keyword evidence="2" id="KW-1185">Reference proteome</keyword>
<sequence length="137" mass="15458">MSNGFDDINIRFLNSLCCVGKGNSGAKTFCAIKNLPPPPAKFERYNDSFLSSQIKTIHPQFKKMCVFTRGGGSIKEHSLRERVSYSSALSNNVLPSSQCGHTCSDDDPFKPFNHYLTRMAAFWCYNEREEAEGSFHF</sequence>
<protein>
    <submittedName>
        <fullName evidence="1">Uncharacterized protein</fullName>
    </submittedName>
</protein>
<accession>A0A8X6PHB2</accession>
<proteinExistence type="predicted"/>
<gene>
    <name evidence="1" type="ORF">NPIL_162551</name>
</gene>
<dbReference type="Proteomes" id="UP000887013">
    <property type="component" value="Unassembled WGS sequence"/>
</dbReference>
<comment type="caution">
    <text evidence="1">The sequence shown here is derived from an EMBL/GenBank/DDBJ whole genome shotgun (WGS) entry which is preliminary data.</text>
</comment>
<organism evidence="1 2">
    <name type="scientific">Nephila pilipes</name>
    <name type="common">Giant wood spider</name>
    <name type="synonym">Nephila maculata</name>
    <dbReference type="NCBI Taxonomy" id="299642"/>
    <lineage>
        <taxon>Eukaryota</taxon>
        <taxon>Metazoa</taxon>
        <taxon>Ecdysozoa</taxon>
        <taxon>Arthropoda</taxon>
        <taxon>Chelicerata</taxon>
        <taxon>Arachnida</taxon>
        <taxon>Araneae</taxon>
        <taxon>Araneomorphae</taxon>
        <taxon>Entelegynae</taxon>
        <taxon>Araneoidea</taxon>
        <taxon>Nephilidae</taxon>
        <taxon>Nephila</taxon>
    </lineage>
</organism>
<dbReference type="OrthoDB" id="10570722at2759"/>
<dbReference type="AlphaFoldDB" id="A0A8X6PHB2"/>
<name>A0A8X6PHB2_NEPPI</name>
<reference evidence="1" key="1">
    <citation type="submission" date="2020-08" db="EMBL/GenBank/DDBJ databases">
        <title>Multicomponent nature underlies the extraordinary mechanical properties of spider dragline silk.</title>
        <authorList>
            <person name="Kono N."/>
            <person name="Nakamura H."/>
            <person name="Mori M."/>
            <person name="Yoshida Y."/>
            <person name="Ohtoshi R."/>
            <person name="Malay A.D."/>
            <person name="Moran D.A.P."/>
            <person name="Tomita M."/>
            <person name="Numata K."/>
            <person name="Arakawa K."/>
        </authorList>
    </citation>
    <scope>NUCLEOTIDE SEQUENCE</scope>
</reference>
<evidence type="ECO:0000313" key="2">
    <source>
        <dbReference type="Proteomes" id="UP000887013"/>
    </source>
</evidence>
<dbReference type="EMBL" id="BMAW01019619">
    <property type="protein sequence ID" value="GFT64385.1"/>
    <property type="molecule type" value="Genomic_DNA"/>
</dbReference>
<evidence type="ECO:0000313" key="1">
    <source>
        <dbReference type="EMBL" id="GFT64385.1"/>
    </source>
</evidence>